<organism evidence="3 5">
    <name type="scientific">Treponema rectale</name>
    <dbReference type="NCBI Taxonomy" id="744512"/>
    <lineage>
        <taxon>Bacteria</taxon>
        <taxon>Pseudomonadati</taxon>
        <taxon>Spirochaetota</taxon>
        <taxon>Spirochaetia</taxon>
        <taxon>Spirochaetales</taxon>
        <taxon>Treponemataceae</taxon>
        <taxon>Treponema</taxon>
    </lineage>
</organism>
<sequence length="565" mass="65821">MKNTIKNSRLIKLALSMAGKIQLAKVNKASKNCRKVSMQTLRQILNYAKDTEFGKAHNFSQILSTKTDDELVSLYQKNVPPQDYEDLRPYIERHKNGEANILFPGKPKMYATTSGTTKEPKWIPITNEYYENVYNKMSKIWLYTFLMHRPKCFYGQTISIVGKAIEGHAPDGTVYGSVSGVTRRDIPAFVRPIHSAPDAVFAIADYTARYYTIMRIGIEQHITIIVTANPSTIVEMQNNVNQFFDDYVTDIENGTLNSKLNIDPEIRKTIEATLKPNPKRAAELRALKAEHKIILPKHYWPDFQILTTWKCGNTKVYMEKFSNSFPENTLYQEFSYFASECRAGLVLNGKNDTVLFPHYHYFEFISAEDLEKKNPEFLQLHELEKGKQYSVYVTTWSGLYRYPMNDLIEVTGFYNSIPTIQFIQKINGIISMTGEKLHERQFIEAVHQTEHETKIKLQFYVGFADVENSVYHFYYEFKDCNLPEEQVEFFNKTVDEKLKEINIEYAAKRDSFRIKTPEAHRLQKESFETYKERCILGGARDGQFKLNLLMQDEKRHKMFKELVTE</sequence>
<feature type="domain" description="GH3 C-terminal" evidence="2">
    <location>
        <begin position="441"/>
        <end position="553"/>
    </location>
</feature>
<dbReference type="KEGG" id="trc:DYE49_08600"/>
<gene>
    <name evidence="4" type="ORF">DYE49_08600</name>
    <name evidence="3" type="ORF">HNP77_000101</name>
</gene>
<evidence type="ECO:0000313" key="3">
    <source>
        <dbReference type="EMBL" id="MBB5217757.1"/>
    </source>
</evidence>
<dbReference type="InterPro" id="IPR055377">
    <property type="entry name" value="GH3_M"/>
</dbReference>
<dbReference type="EMBL" id="JACHFR010000001">
    <property type="protein sequence ID" value="MBB5217757.1"/>
    <property type="molecule type" value="Genomic_DNA"/>
</dbReference>
<dbReference type="Pfam" id="PF23571">
    <property type="entry name" value="GH3_M"/>
    <property type="match status" value="1"/>
</dbReference>
<accession>A0A840S7X0</accession>
<reference evidence="4 6" key="1">
    <citation type="submission" date="2018-08" db="EMBL/GenBank/DDBJ databases">
        <title>The first complete genome of Treponema rectale (CHPAT), a commensal spirochete of the bovine rectum.</title>
        <authorList>
            <person name="Staton G.J."/>
            <person name="Clegg S.R."/>
            <person name="Carter S.D."/>
            <person name="Radford A.D."/>
            <person name="Darby A."/>
            <person name="Hall N."/>
            <person name="Birtles R.J."/>
            <person name="Evans N.J."/>
        </authorList>
    </citation>
    <scope>NUCLEOTIDE SEQUENCE [LARGE SCALE GENOMIC DNA]</scope>
    <source>
        <strain evidence="4 6">CHPA</strain>
    </source>
</reference>
<dbReference type="Proteomes" id="UP000593591">
    <property type="component" value="Chromosome"/>
</dbReference>
<dbReference type="PANTHER" id="PTHR31901:SF9">
    <property type="entry name" value="GH3 DOMAIN-CONTAINING PROTEIN"/>
    <property type="match status" value="1"/>
</dbReference>
<keyword evidence="5" id="KW-1185">Reference proteome</keyword>
<evidence type="ECO:0000313" key="5">
    <source>
        <dbReference type="Proteomes" id="UP000578697"/>
    </source>
</evidence>
<dbReference type="GO" id="GO:0005737">
    <property type="term" value="C:cytoplasm"/>
    <property type="evidence" value="ECO:0007669"/>
    <property type="project" value="TreeGrafter"/>
</dbReference>
<dbReference type="AlphaFoldDB" id="A0A840S7X0"/>
<dbReference type="InterPro" id="IPR055378">
    <property type="entry name" value="GH3_C"/>
</dbReference>
<evidence type="ECO:0000313" key="6">
    <source>
        <dbReference type="Proteomes" id="UP000593591"/>
    </source>
</evidence>
<dbReference type="PANTHER" id="PTHR31901">
    <property type="entry name" value="GH3 DOMAIN-CONTAINING PROTEIN"/>
    <property type="match status" value="1"/>
</dbReference>
<proteinExistence type="predicted"/>
<protein>
    <submittedName>
        <fullName evidence="4">Auxin-responsive protein</fullName>
    </submittedName>
    <submittedName>
        <fullName evidence="3">Sortase (Surface protein transpeptidase)</fullName>
    </submittedName>
</protein>
<dbReference type="Pfam" id="PF23572">
    <property type="entry name" value="GH3_C"/>
    <property type="match status" value="1"/>
</dbReference>
<dbReference type="Proteomes" id="UP000578697">
    <property type="component" value="Unassembled WGS sequence"/>
</dbReference>
<dbReference type="InterPro" id="IPR004993">
    <property type="entry name" value="GH3"/>
</dbReference>
<reference evidence="3 5" key="2">
    <citation type="submission" date="2020-08" db="EMBL/GenBank/DDBJ databases">
        <title>Genomic Encyclopedia of Type Strains, Phase IV (KMG-IV): sequencing the most valuable type-strain genomes for metagenomic binning, comparative biology and taxonomic classification.</title>
        <authorList>
            <person name="Goeker M."/>
        </authorList>
    </citation>
    <scope>NUCLEOTIDE SEQUENCE [LARGE SCALE GENOMIC DNA]</scope>
    <source>
        <strain evidence="3 5">DSM 103679</strain>
    </source>
</reference>
<dbReference type="EMBL" id="CP031517">
    <property type="protein sequence ID" value="QOS40515.1"/>
    <property type="molecule type" value="Genomic_DNA"/>
</dbReference>
<feature type="domain" description="GH3 middle" evidence="1">
    <location>
        <begin position="354"/>
        <end position="425"/>
    </location>
</feature>
<dbReference type="RefSeq" id="WP_184651205.1">
    <property type="nucleotide sequence ID" value="NZ_JACHFR010000001.1"/>
</dbReference>
<evidence type="ECO:0000313" key="4">
    <source>
        <dbReference type="EMBL" id="QOS40515.1"/>
    </source>
</evidence>
<evidence type="ECO:0000259" key="1">
    <source>
        <dbReference type="Pfam" id="PF23571"/>
    </source>
</evidence>
<evidence type="ECO:0000259" key="2">
    <source>
        <dbReference type="Pfam" id="PF23572"/>
    </source>
</evidence>
<dbReference type="GO" id="GO:0016881">
    <property type="term" value="F:acid-amino acid ligase activity"/>
    <property type="evidence" value="ECO:0007669"/>
    <property type="project" value="TreeGrafter"/>
</dbReference>
<name>A0A840S7X0_9SPIR</name>
<dbReference type="Pfam" id="PF03321">
    <property type="entry name" value="GH3"/>
    <property type="match status" value="1"/>
</dbReference>